<protein>
    <submittedName>
        <fullName evidence="2">Uncharacterized protein</fullName>
    </submittedName>
</protein>
<proteinExistence type="predicted"/>
<gene>
    <name evidence="2" type="ORF">POTOM_032500</name>
</gene>
<feature type="region of interest" description="Disordered" evidence="1">
    <location>
        <begin position="63"/>
        <end position="89"/>
    </location>
</feature>
<name>A0A8X7Z420_POPTO</name>
<reference evidence="2" key="1">
    <citation type="journal article" date="2020" name="bioRxiv">
        <title>Hybrid origin of Populus tomentosa Carr. identified through genome sequencing and phylogenomic analysis.</title>
        <authorList>
            <person name="An X."/>
            <person name="Gao K."/>
            <person name="Chen Z."/>
            <person name="Li J."/>
            <person name="Yang X."/>
            <person name="Yang X."/>
            <person name="Zhou J."/>
            <person name="Guo T."/>
            <person name="Zhao T."/>
            <person name="Huang S."/>
            <person name="Miao D."/>
            <person name="Khan W.U."/>
            <person name="Rao P."/>
            <person name="Ye M."/>
            <person name="Lei B."/>
            <person name="Liao W."/>
            <person name="Wang J."/>
            <person name="Ji L."/>
            <person name="Li Y."/>
            <person name="Guo B."/>
            <person name="Mustafa N.S."/>
            <person name="Li S."/>
            <person name="Yun Q."/>
            <person name="Keller S.R."/>
            <person name="Mao J."/>
            <person name="Zhang R."/>
            <person name="Strauss S.H."/>
        </authorList>
    </citation>
    <scope>NUCLEOTIDE SEQUENCE</scope>
    <source>
        <strain evidence="2">GM15</strain>
        <tissue evidence="2">Leaf</tissue>
    </source>
</reference>
<sequence length="89" mass="9702">MTLQLNRGVLLNLFVELDMDDVVEKKTLARENPTASDPELTSPGSGFSMYAARLKASARRGVLKRSGSDSSVVSSLQKPDEPDFSVDEE</sequence>
<dbReference type="AlphaFoldDB" id="A0A8X7Z420"/>
<evidence type="ECO:0000313" key="3">
    <source>
        <dbReference type="Proteomes" id="UP000886885"/>
    </source>
</evidence>
<dbReference type="Proteomes" id="UP000886885">
    <property type="component" value="Chromosome 9A"/>
</dbReference>
<accession>A0A8X7Z420</accession>
<evidence type="ECO:0000313" key="2">
    <source>
        <dbReference type="EMBL" id="KAG6762016.1"/>
    </source>
</evidence>
<dbReference type="EMBL" id="JAAWWB010000017">
    <property type="protein sequence ID" value="KAG6762016.1"/>
    <property type="molecule type" value="Genomic_DNA"/>
</dbReference>
<organism evidence="2 3">
    <name type="scientific">Populus tomentosa</name>
    <name type="common">Chinese white poplar</name>
    <dbReference type="NCBI Taxonomy" id="118781"/>
    <lineage>
        <taxon>Eukaryota</taxon>
        <taxon>Viridiplantae</taxon>
        <taxon>Streptophyta</taxon>
        <taxon>Embryophyta</taxon>
        <taxon>Tracheophyta</taxon>
        <taxon>Spermatophyta</taxon>
        <taxon>Magnoliopsida</taxon>
        <taxon>eudicotyledons</taxon>
        <taxon>Gunneridae</taxon>
        <taxon>Pentapetalae</taxon>
        <taxon>rosids</taxon>
        <taxon>fabids</taxon>
        <taxon>Malpighiales</taxon>
        <taxon>Salicaceae</taxon>
        <taxon>Saliceae</taxon>
        <taxon>Populus</taxon>
    </lineage>
</organism>
<comment type="caution">
    <text evidence="2">The sequence shown here is derived from an EMBL/GenBank/DDBJ whole genome shotgun (WGS) entry which is preliminary data.</text>
</comment>
<keyword evidence="3" id="KW-1185">Reference proteome</keyword>
<dbReference type="OrthoDB" id="421226at2759"/>
<evidence type="ECO:0000256" key="1">
    <source>
        <dbReference type="SAM" id="MobiDB-lite"/>
    </source>
</evidence>